<feature type="compositionally biased region" description="Basic residues" evidence="2">
    <location>
        <begin position="469"/>
        <end position="479"/>
    </location>
</feature>
<dbReference type="SMART" id="SM01300">
    <property type="entry name" value="PEHE"/>
    <property type="match status" value="1"/>
</dbReference>
<name>A0A1B0CQ62_LUTLO</name>
<dbReference type="PROSITE" id="PS52052">
    <property type="entry name" value="PEHE"/>
    <property type="match status" value="1"/>
</dbReference>
<dbReference type="PANTHER" id="PTHR21656:SF2">
    <property type="entry name" value="MALE-SPECIFIC LETHAL 1 HOMOLOG"/>
    <property type="match status" value="1"/>
</dbReference>
<dbReference type="Proteomes" id="UP000092461">
    <property type="component" value="Unassembled WGS sequence"/>
</dbReference>
<dbReference type="InterPro" id="IPR029332">
    <property type="entry name" value="PEHE_dom"/>
</dbReference>
<proteinExistence type="predicted"/>
<dbReference type="Gene3D" id="1.20.5.170">
    <property type="match status" value="1"/>
</dbReference>
<dbReference type="GO" id="GO:0003682">
    <property type="term" value="F:chromatin binding"/>
    <property type="evidence" value="ECO:0007669"/>
    <property type="project" value="TreeGrafter"/>
</dbReference>
<reference evidence="4" key="2">
    <citation type="journal article" date="2020" name="BMC">
        <title>Leishmania infection induces a limited differential gene expression in the sand fly midgut.</title>
        <authorList>
            <person name="Coutinho-Abreu I.V."/>
            <person name="Serafim T.D."/>
            <person name="Meneses C."/>
            <person name="Kamhawi S."/>
            <person name="Oliveira F."/>
            <person name="Valenzuela J.G."/>
        </authorList>
    </citation>
    <scope>NUCLEOTIDE SEQUENCE</scope>
    <source>
        <strain evidence="4">Jacobina</strain>
        <tissue evidence="4">Midgut</tissue>
    </source>
</reference>
<dbReference type="EMBL" id="GITU01004087">
    <property type="protein sequence ID" value="MBC1172790.1"/>
    <property type="molecule type" value="Transcribed_RNA"/>
</dbReference>
<evidence type="ECO:0000256" key="2">
    <source>
        <dbReference type="SAM" id="MobiDB-lite"/>
    </source>
</evidence>
<keyword evidence="1" id="KW-0175">Coiled coil</keyword>
<reference evidence="5" key="3">
    <citation type="submission" date="2020-05" db="UniProtKB">
        <authorList>
            <consortium name="EnsemblMetazoa"/>
        </authorList>
    </citation>
    <scope>IDENTIFICATION</scope>
    <source>
        <strain evidence="5">Jacobina</strain>
    </source>
</reference>
<dbReference type="EMBL" id="AJWK01023153">
    <property type="status" value="NOT_ANNOTATED_CDS"/>
    <property type="molecule type" value="Genomic_DNA"/>
</dbReference>
<organism evidence="5 6">
    <name type="scientific">Lutzomyia longipalpis</name>
    <name type="common">Sand fly</name>
    <dbReference type="NCBI Taxonomy" id="7200"/>
    <lineage>
        <taxon>Eukaryota</taxon>
        <taxon>Metazoa</taxon>
        <taxon>Ecdysozoa</taxon>
        <taxon>Arthropoda</taxon>
        <taxon>Hexapoda</taxon>
        <taxon>Insecta</taxon>
        <taxon>Pterygota</taxon>
        <taxon>Neoptera</taxon>
        <taxon>Endopterygota</taxon>
        <taxon>Diptera</taxon>
        <taxon>Nematocera</taxon>
        <taxon>Psychodoidea</taxon>
        <taxon>Psychodidae</taxon>
        <taxon>Lutzomyia</taxon>
        <taxon>Lutzomyia</taxon>
    </lineage>
</organism>
<dbReference type="Gene3D" id="6.10.250.2000">
    <property type="match status" value="1"/>
</dbReference>
<sequence>MSSRSCKKQDVNLDHLYYKAESNAYIKSSSTSSDLITIIKENKQLKSMLLLHLDLIQEQSDQLLTKEKQISNLRQENESLKLKIERMERRMHMKQTRSILHHLPTVETKVKNNGMTPKPHFRMDLALPGNAAKCDNGMEDVKPDVGVMLQRTQVDVQEKAVEPNGVPIGKIVLNNAGNIENIQPAEKALKEIKLEIVDERPPDSPEVSNPPVEHAEEMPQEQMEEKQQVVDVVPSMDVGGQFEVEVEDEGAKKRRLSEQLAAPSEKAAKKAPKLATMTTSKQYVTRDWELLELEEELMQIIEKRGDIEINLEVPSWRIVDDDEPPEMIFETFEEEIREEAYMKRHLKFEIDERRRKKWDVQRIREQRTIERLKKRHYKLDAATAGEDKGAACPASFYPSPDTIRFIQITDELPVQAFGEQIPTVPPAEFRLPWEGTSGDGGSHAVLIAPQEPEKCVASTMFVKRMSGQKMHHKTPRKNAQKAAAGSKR</sequence>
<reference evidence="6" key="1">
    <citation type="submission" date="2012-05" db="EMBL/GenBank/DDBJ databases">
        <title>Whole Genome Assembly of Lutzomyia longipalpis.</title>
        <authorList>
            <person name="Richards S."/>
            <person name="Qu C."/>
            <person name="Dillon R."/>
            <person name="Worley K."/>
            <person name="Scherer S."/>
            <person name="Batterton M."/>
            <person name="Taylor A."/>
            <person name="Hawes A."/>
            <person name="Hernandez B."/>
            <person name="Kovar C."/>
            <person name="Mandapat C."/>
            <person name="Pham C."/>
            <person name="Qu C."/>
            <person name="Jing C."/>
            <person name="Bess C."/>
            <person name="Bandaranaike D."/>
            <person name="Ngo D."/>
            <person name="Ongeri F."/>
            <person name="Arias F."/>
            <person name="Lara F."/>
            <person name="Weissenberger G."/>
            <person name="Kamau G."/>
            <person name="Han H."/>
            <person name="Shen H."/>
            <person name="Dinh H."/>
            <person name="Khalil I."/>
            <person name="Jones J."/>
            <person name="Shafer J."/>
            <person name="Jayaseelan J."/>
            <person name="Quiroz J."/>
            <person name="Blankenburg K."/>
            <person name="Nguyen L."/>
            <person name="Jackson L."/>
            <person name="Francisco L."/>
            <person name="Tang L.-Y."/>
            <person name="Pu L.-L."/>
            <person name="Perales L."/>
            <person name="Lorensuhewa L."/>
            <person name="Munidasa M."/>
            <person name="Coyle M."/>
            <person name="Taylor M."/>
            <person name="Puazo M."/>
            <person name="Firestine M."/>
            <person name="Scheel M."/>
            <person name="Javaid M."/>
            <person name="Wang M."/>
            <person name="Li M."/>
            <person name="Tabassum N."/>
            <person name="Saada N."/>
            <person name="Osuji N."/>
            <person name="Aqrawi P."/>
            <person name="Fu Q."/>
            <person name="Thornton R."/>
            <person name="Raj R."/>
            <person name="Goodspeed R."/>
            <person name="Mata R."/>
            <person name="Najjar R."/>
            <person name="Gubbala S."/>
            <person name="Lee S."/>
            <person name="Denson S."/>
            <person name="Patil S."/>
            <person name="Macmil S."/>
            <person name="Qi S."/>
            <person name="Matskevitch T."/>
            <person name="Palculict T."/>
            <person name="Mathew T."/>
            <person name="Vee V."/>
            <person name="Velamala V."/>
            <person name="Korchina V."/>
            <person name="Cai W."/>
            <person name="Liu W."/>
            <person name="Dai W."/>
            <person name="Zou X."/>
            <person name="Zhu Y."/>
            <person name="Zhang Y."/>
            <person name="Wu Y.-Q."/>
            <person name="Xin Y."/>
            <person name="Nazarath L."/>
            <person name="Kovar C."/>
            <person name="Han Y."/>
            <person name="Muzny D."/>
            <person name="Gibbs R."/>
        </authorList>
    </citation>
    <scope>NUCLEOTIDE SEQUENCE [LARGE SCALE GENOMIC DNA]</scope>
    <source>
        <strain evidence="6">Jacobina</strain>
    </source>
</reference>
<feature type="region of interest" description="Disordered" evidence="2">
    <location>
        <begin position="199"/>
        <end position="221"/>
    </location>
</feature>
<evidence type="ECO:0000259" key="3">
    <source>
        <dbReference type="PROSITE" id="PS52052"/>
    </source>
</evidence>
<dbReference type="Pfam" id="PF15275">
    <property type="entry name" value="PEHE"/>
    <property type="match status" value="1"/>
</dbReference>
<dbReference type="GO" id="GO:0072487">
    <property type="term" value="C:MSL complex"/>
    <property type="evidence" value="ECO:0007669"/>
    <property type="project" value="InterPro"/>
</dbReference>
<evidence type="ECO:0000313" key="6">
    <source>
        <dbReference type="Proteomes" id="UP000092461"/>
    </source>
</evidence>
<dbReference type="PANTHER" id="PTHR21656">
    <property type="entry name" value="MALE-SPECIFIC LETHAL-1 PROTEIN"/>
    <property type="match status" value="1"/>
</dbReference>
<keyword evidence="6" id="KW-1185">Reference proteome</keyword>
<dbReference type="InterPro" id="IPR026711">
    <property type="entry name" value="Msl-1"/>
</dbReference>
<dbReference type="VEuPathDB" id="VectorBase:LLOJ007011"/>
<evidence type="ECO:0000313" key="5">
    <source>
        <dbReference type="EnsemblMetazoa" id="LLOJ007011-PA"/>
    </source>
</evidence>
<dbReference type="AlphaFoldDB" id="A0A1B0CQ62"/>
<protein>
    <recommendedName>
        <fullName evidence="3">PEHE domain-containing protein</fullName>
    </recommendedName>
</protein>
<evidence type="ECO:0000313" key="4">
    <source>
        <dbReference type="EMBL" id="MBC1172790.1"/>
    </source>
</evidence>
<feature type="domain" description="PEHE" evidence="3">
    <location>
        <begin position="310"/>
        <end position="433"/>
    </location>
</feature>
<feature type="coiled-coil region" evidence="1">
    <location>
        <begin position="56"/>
        <end position="97"/>
    </location>
</feature>
<accession>A0A1B0CQ62</accession>
<dbReference type="EnsemblMetazoa" id="LLOJ007011-RA">
    <property type="protein sequence ID" value="LLOJ007011-PA"/>
    <property type="gene ID" value="LLOJ007011"/>
</dbReference>
<dbReference type="VEuPathDB" id="VectorBase:LLONM1_005642"/>
<feature type="region of interest" description="Disordered" evidence="2">
    <location>
        <begin position="466"/>
        <end position="488"/>
    </location>
</feature>
<evidence type="ECO:0000256" key="1">
    <source>
        <dbReference type="SAM" id="Coils"/>
    </source>
</evidence>